<dbReference type="Proteomes" id="UP000887576">
    <property type="component" value="Unplaced"/>
</dbReference>
<proteinExistence type="predicted"/>
<accession>A0AC34QVL1</accession>
<reference evidence="2" key="1">
    <citation type="submission" date="2022-11" db="UniProtKB">
        <authorList>
            <consortium name="WormBaseParasite"/>
        </authorList>
    </citation>
    <scope>IDENTIFICATION</scope>
</reference>
<protein>
    <submittedName>
        <fullName evidence="2">Uncharacterized protein</fullName>
    </submittedName>
</protein>
<organism evidence="1 2">
    <name type="scientific">Panagrolaimus sp. JU765</name>
    <dbReference type="NCBI Taxonomy" id="591449"/>
    <lineage>
        <taxon>Eukaryota</taxon>
        <taxon>Metazoa</taxon>
        <taxon>Ecdysozoa</taxon>
        <taxon>Nematoda</taxon>
        <taxon>Chromadorea</taxon>
        <taxon>Rhabditida</taxon>
        <taxon>Tylenchina</taxon>
        <taxon>Panagrolaimomorpha</taxon>
        <taxon>Panagrolaimoidea</taxon>
        <taxon>Panagrolaimidae</taxon>
        <taxon>Panagrolaimus</taxon>
    </lineage>
</organism>
<name>A0AC34QVL1_9BILA</name>
<evidence type="ECO:0000313" key="2">
    <source>
        <dbReference type="WBParaSite" id="JU765_v2.g19838.t1"/>
    </source>
</evidence>
<sequence>MSRSSKERSLERDTTRFPGYGDRVGSGVEFGPTYWTGGELVTDPHLVNKSLKPRRMYYSPIGDGVVAADGVELKRIPRDLTPRVSVIHQQYTERGSPGHDGVRIVEKQWTSGGDTGSQAGGHRSASEKKNFPDSGRESRATTAPSPFSAMGDPLGLSSNPTGPGTSGLGRPAGNAGVKSPSHDPYGTLDSLRSAGPKNDYLNGLRDDFPHSGRTSTTSALFSDPGMRYEMKKDYLVTNPKELIHQYATTTPVQTIEGYETLPGGGTVTRTIKQQYSKSTTEETYAPYAPYHAGANSVNPLKFVRQIRDEGLTPRQHQANQNQNSFVESNIYTDRKVQEIRQQAQTRNPHVPDVDSLTDRLISGLQTGHPTPPKY</sequence>
<evidence type="ECO:0000313" key="1">
    <source>
        <dbReference type="Proteomes" id="UP000887576"/>
    </source>
</evidence>
<dbReference type="WBParaSite" id="JU765_v2.g19838.t1">
    <property type="protein sequence ID" value="JU765_v2.g19838.t1"/>
    <property type="gene ID" value="JU765_v2.g19838"/>
</dbReference>